<organism evidence="2 3">
    <name type="scientific">Rhizobium quercicola</name>
    <dbReference type="NCBI Taxonomy" id="2901226"/>
    <lineage>
        <taxon>Bacteria</taxon>
        <taxon>Pseudomonadati</taxon>
        <taxon>Pseudomonadota</taxon>
        <taxon>Alphaproteobacteria</taxon>
        <taxon>Hyphomicrobiales</taxon>
        <taxon>Rhizobiaceae</taxon>
        <taxon>Rhizobium/Agrobacterium group</taxon>
        <taxon>Rhizobium</taxon>
    </lineage>
</organism>
<dbReference type="Pfam" id="PF21882">
    <property type="entry name" value="Gp53-like_C"/>
    <property type="match status" value="1"/>
</dbReference>
<protein>
    <recommendedName>
        <fullName evidence="1">Putative tail fiber protein gp53-like C-terminal domain-containing protein</fullName>
    </recommendedName>
</protein>
<evidence type="ECO:0000313" key="3">
    <source>
        <dbReference type="Proteomes" id="UP001139089"/>
    </source>
</evidence>
<dbReference type="AlphaFoldDB" id="A0A9X1NUS3"/>
<dbReference type="RefSeq" id="WP_231814558.1">
    <property type="nucleotide sequence ID" value="NZ_JAJOZR010000007.1"/>
</dbReference>
<proteinExistence type="predicted"/>
<sequence>MLPQNLNIARRLLLQWETQGFRDDPDNVSVDAELESFSGGSLPRLALRISRRGRWLTTVYGYQTRANMNADSSRDPYVAAVVFADPTNANNDLYSYQSPNWTADTQWGMSSAFKAVVTAINASQTLQSTMPTPGAPGAGVPADGQDGKFLGFTSGNPAWLGGVWTDSLSSISYTTPGRTKLPNGLIVQWGYATVNGDATLPFPTTFPTLCAAVVATPQATIAATETLSVCVRDVAAGSFVGEVRKTSGGVVSGASSFILFVAVGF</sequence>
<comment type="caution">
    <text evidence="2">The sequence shown here is derived from an EMBL/GenBank/DDBJ whole genome shotgun (WGS) entry which is preliminary data.</text>
</comment>
<name>A0A9X1NUS3_9HYPH</name>
<evidence type="ECO:0000313" key="2">
    <source>
        <dbReference type="EMBL" id="MCD7109698.1"/>
    </source>
</evidence>
<dbReference type="Proteomes" id="UP001139089">
    <property type="component" value="Unassembled WGS sequence"/>
</dbReference>
<dbReference type="Gene3D" id="2.60.40.3940">
    <property type="match status" value="1"/>
</dbReference>
<evidence type="ECO:0000259" key="1">
    <source>
        <dbReference type="Pfam" id="PF21882"/>
    </source>
</evidence>
<feature type="domain" description="Putative tail fiber protein gp53-like C-terminal" evidence="1">
    <location>
        <begin position="180"/>
        <end position="264"/>
    </location>
</feature>
<reference evidence="2" key="1">
    <citation type="submission" date="2021-12" db="EMBL/GenBank/DDBJ databases">
        <authorList>
            <person name="Li Y."/>
        </authorList>
    </citation>
    <scope>NUCLEOTIDE SEQUENCE</scope>
    <source>
        <strain evidence="2">DKSPLA3</strain>
    </source>
</reference>
<dbReference type="EMBL" id="JAJOZR010000007">
    <property type="protein sequence ID" value="MCD7109698.1"/>
    <property type="molecule type" value="Genomic_DNA"/>
</dbReference>
<accession>A0A9X1NUS3</accession>
<gene>
    <name evidence="2" type="ORF">LRX75_11685</name>
</gene>
<dbReference type="InterPro" id="IPR054075">
    <property type="entry name" value="Gp53-like_C"/>
</dbReference>
<keyword evidence="3" id="KW-1185">Reference proteome</keyword>